<keyword evidence="7" id="KW-1185">Reference proteome</keyword>
<organism evidence="6 7">
    <name type="scientific">Lutimaribacter pacificus</name>
    <dbReference type="NCBI Taxonomy" id="391948"/>
    <lineage>
        <taxon>Bacteria</taxon>
        <taxon>Pseudomonadati</taxon>
        <taxon>Pseudomonadota</taxon>
        <taxon>Alphaproteobacteria</taxon>
        <taxon>Rhodobacterales</taxon>
        <taxon>Roseobacteraceae</taxon>
        <taxon>Lutimaribacter</taxon>
    </lineage>
</organism>
<evidence type="ECO:0000259" key="5">
    <source>
        <dbReference type="PROSITE" id="PS51891"/>
    </source>
</evidence>
<dbReference type="Gene3D" id="3.90.1590.10">
    <property type="entry name" value="glutathione-dependent formaldehyde- activating enzyme (gfa)"/>
    <property type="match status" value="1"/>
</dbReference>
<dbReference type="OrthoDB" id="9807246at2"/>
<comment type="similarity">
    <text evidence="1">Belongs to the Gfa family.</text>
</comment>
<dbReference type="GO" id="GO:0046872">
    <property type="term" value="F:metal ion binding"/>
    <property type="evidence" value="ECO:0007669"/>
    <property type="project" value="UniProtKB-KW"/>
</dbReference>
<evidence type="ECO:0000256" key="1">
    <source>
        <dbReference type="ARBA" id="ARBA00005495"/>
    </source>
</evidence>
<evidence type="ECO:0000256" key="3">
    <source>
        <dbReference type="ARBA" id="ARBA00022833"/>
    </source>
</evidence>
<dbReference type="EMBL" id="FQZZ01000006">
    <property type="protein sequence ID" value="SHK55488.1"/>
    <property type="molecule type" value="Genomic_DNA"/>
</dbReference>
<keyword evidence="3" id="KW-0862">Zinc</keyword>
<accession>A0A1H0E7Z5</accession>
<reference evidence="6 7" key="1">
    <citation type="submission" date="2016-11" db="EMBL/GenBank/DDBJ databases">
        <authorList>
            <person name="Varghese N."/>
            <person name="Submissions S."/>
        </authorList>
    </citation>
    <scope>NUCLEOTIDE SEQUENCE [LARGE SCALE GENOMIC DNA]</scope>
    <source>
        <strain evidence="6 7">DSM 29620</strain>
    </source>
</reference>
<dbReference type="InterPro" id="IPR006913">
    <property type="entry name" value="CENP-V/GFA"/>
</dbReference>
<dbReference type="RefSeq" id="WP_149787245.1">
    <property type="nucleotide sequence ID" value="NZ_FNIO01000002.1"/>
</dbReference>
<dbReference type="GO" id="GO:0016846">
    <property type="term" value="F:carbon-sulfur lyase activity"/>
    <property type="evidence" value="ECO:0007669"/>
    <property type="project" value="InterPro"/>
</dbReference>
<dbReference type="AlphaFoldDB" id="A0A1H0E7Z5"/>
<name>A0A1H0E7Z5_9RHOB</name>
<keyword evidence="2" id="KW-0479">Metal-binding</keyword>
<dbReference type="PANTHER" id="PTHR33337">
    <property type="entry name" value="GFA DOMAIN-CONTAINING PROTEIN"/>
    <property type="match status" value="1"/>
</dbReference>
<keyword evidence="4" id="KW-0456">Lyase</keyword>
<proteinExistence type="inferred from homology"/>
<sequence length="151" mass="16711">MTETAYRRTGRMDGHCLCGAVTIRIGGEHIAAVGVCHCSMCQHWNGAVFGVFTAAPEAVTITGPVVRYQSSEFAERAFCQTCGSHLWMRNTTPPDDYEFMPGLFPDARDFPLISEIYVDCAPAYAPLAGNHRRLTRAEYESENLFVEGDKP</sequence>
<dbReference type="InterPro" id="IPR011057">
    <property type="entry name" value="Mss4-like_sf"/>
</dbReference>
<gene>
    <name evidence="6" type="ORF">SAMN05444142_106170</name>
</gene>
<evidence type="ECO:0000313" key="7">
    <source>
        <dbReference type="Proteomes" id="UP000324252"/>
    </source>
</evidence>
<dbReference type="Proteomes" id="UP000324252">
    <property type="component" value="Unassembled WGS sequence"/>
</dbReference>
<dbReference type="SUPFAM" id="SSF51316">
    <property type="entry name" value="Mss4-like"/>
    <property type="match status" value="1"/>
</dbReference>
<protein>
    <submittedName>
        <fullName evidence="6">Uncharacterized conserved protein</fullName>
    </submittedName>
</protein>
<evidence type="ECO:0000313" key="6">
    <source>
        <dbReference type="EMBL" id="SHK55488.1"/>
    </source>
</evidence>
<feature type="domain" description="CENP-V/GFA" evidence="5">
    <location>
        <begin position="12"/>
        <end position="140"/>
    </location>
</feature>
<evidence type="ECO:0000256" key="4">
    <source>
        <dbReference type="ARBA" id="ARBA00023239"/>
    </source>
</evidence>
<dbReference type="Pfam" id="PF04828">
    <property type="entry name" value="GFA"/>
    <property type="match status" value="1"/>
</dbReference>
<dbReference type="PROSITE" id="PS51891">
    <property type="entry name" value="CENP_V_GFA"/>
    <property type="match status" value="1"/>
</dbReference>
<dbReference type="PANTHER" id="PTHR33337:SF40">
    <property type="entry name" value="CENP-V_GFA DOMAIN-CONTAINING PROTEIN-RELATED"/>
    <property type="match status" value="1"/>
</dbReference>
<evidence type="ECO:0000256" key="2">
    <source>
        <dbReference type="ARBA" id="ARBA00022723"/>
    </source>
</evidence>